<dbReference type="EMBL" id="ABEU02000005">
    <property type="protein sequence ID" value="PNR53552.1"/>
    <property type="molecule type" value="Genomic_DNA"/>
</dbReference>
<dbReference type="SMART" id="SM01000">
    <property type="entry name" value="Aha1_N"/>
    <property type="match status" value="1"/>
</dbReference>
<evidence type="ECO:0000259" key="3">
    <source>
        <dbReference type="SMART" id="SM01000"/>
    </source>
</evidence>
<accession>A0A2K1KIE5</accession>
<dbReference type="GO" id="GO:0051087">
    <property type="term" value="F:protein-folding chaperone binding"/>
    <property type="evidence" value="ECO:0007669"/>
    <property type="project" value="InterPro"/>
</dbReference>
<evidence type="ECO:0000313" key="5">
    <source>
        <dbReference type="EnsemblPlants" id="PAC:32955450.CDS.1"/>
    </source>
</evidence>
<dbReference type="AlphaFoldDB" id="A0A2K1KIE5"/>
<dbReference type="OrthoDB" id="567237at2759"/>
<dbReference type="GeneID" id="112282541"/>
<dbReference type="FunCoup" id="A0A2K1KIE5">
    <property type="interactions" value="231"/>
</dbReference>
<comment type="similarity">
    <text evidence="1">Belongs to the AHA1 family.</text>
</comment>
<dbReference type="STRING" id="3218.A0A2K1KIE5"/>
<reference evidence="4 6" key="2">
    <citation type="journal article" date="2018" name="Plant J.">
        <title>The Physcomitrella patens chromosome-scale assembly reveals moss genome structure and evolution.</title>
        <authorList>
            <person name="Lang D."/>
            <person name="Ullrich K.K."/>
            <person name="Murat F."/>
            <person name="Fuchs J."/>
            <person name="Jenkins J."/>
            <person name="Haas F.B."/>
            <person name="Piednoel M."/>
            <person name="Gundlach H."/>
            <person name="Van Bel M."/>
            <person name="Meyberg R."/>
            <person name="Vives C."/>
            <person name="Morata J."/>
            <person name="Symeonidi A."/>
            <person name="Hiss M."/>
            <person name="Muchero W."/>
            <person name="Kamisugi Y."/>
            <person name="Saleh O."/>
            <person name="Blanc G."/>
            <person name="Decker E.L."/>
            <person name="van Gessel N."/>
            <person name="Grimwood J."/>
            <person name="Hayes R.D."/>
            <person name="Graham S.W."/>
            <person name="Gunter L.E."/>
            <person name="McDaniel S.F."/>
            <person name="Hoernstein S.N.W."/>
            <person name="Larsson A."/>
            <person name="Li F.W."/>
            <person name="Perroud P.F."/>
            <person name="Phillips J."/>
            <person name="Ranjan P."/>
            <person name="Rokshar D.S."/>
            <person name="Rothfels C.J."/>
            <person name="Schneider L."/>
            <person name="Shu S."/>
            <person name="Stevenson D.W."/>
            <person name="Thummler F."/>
            <person name="Tillich M."/>
            <person name="Villarreal Aguilar J.C."/>
            <person name="Widiez T."/>
            <person name="Wong G.K."/>
            <person name="Wymore A."/>
            <person name="Zhang Y."/>
            <person name="Zimmer A.D."/>
            <person name="Quatrano R.S."/>
            <person name="Mayer K.F.X."/>
            <person name="Goodstein D."/>
            <person name="Casacuberta J.M."/>
            <person name="Vandepoele K."/>
            <person name="Reski R."/>
            <person name="Cuming A.C."/>
            <person name="Tuskan G.A."/>
            <person name="Maumus F."/>
            <person name="Salse J."/>
            <person name="Schmutz J."/>
            <person name="Rensing S.A."/>
        </authorList>
    </citation>
    <scope>NUCLEOTIDE SEQUENCE [LARGE SCALE GENOMIC DNA]</scope>
    <source>
        <strain evidence="5 6">cv. Gransden 2004</strain>
    </source>
</reference>
<dbReference type="Gene3D" id="3.15.10.20">
    <property type="entry name" value="Activator of Hsp90 ATPase Aha1, N-terminal domain"/>
    <property type="match status" value="1"/>
</dbReference>
<keyword evidence="6" id="KW-1185">Reference proteome</keyword>
<dbReference type="Gramene" id="Pp3c5_4250V3.1">
    <property type="protein sequence ID" value="PAC:32955450.CDS.1"/>
    <property type="gene ID" value="Pp3c5_4250"/>
</dbReference>
<reference evidence="5" key="3">
    <citation type="submission" date="2020-12" db="UniProtKB">
        <authorList>
            <consortium name="EnsemblPlants"/>
        </authorList>
    </citation>
    <scope>IDENTIFICATION</scope>
</reference>
<sequence length="210" mass="23481">MMASVEEQAMAGTKEEKDLKKNSSYRYWVRGNLTGAAPKPVPQRLTSEEVAGNGNVKSTTVGSMWNHAGTWEEKVLSSWAGSRVKELLLTVEPVEFEEGTAKVAEVTSCSGDASLVTVRQRKRIGYTFEIEMKYAINMKPGAQKKAVEGKMKVPEACYGELDDLELQVTISPSDVTDSAQRKRVTQTMTKLFLPKIRRKLEEFEAELKER</sequence>
<dbReference type="InterPro" id="IPR036338">
    <property type="entry name" value="Aha1"/>
</dbReference>
<dbReference type="GO" id="GO:0006457">
    <property type="term" value="P:protein folding"/>
    <property type="evidence" value="ECO:0000318"/>
    <property type="project" value="GO_Central"/>
</dbReference>
<evidence type="ECO:0000313" key="6">
    <source>
        <dbReference type="Proteomes" id="UP000006727"/>
    </source>
</evidence>
<organism evidence="4">
    <name type="scientific">Physcomitrium patens</name>
    <name type="common">Spreading-leaved earth moss</name>
    <name type="synonym">Physcomitrella patens</name>
    <dbReference type="NCBI Taxonomy" id="3218"/>
    <lineage>
        <taxon>Eukaryota</taxon>
        <taxon>Viridiplantae</taxon>
        <taxon>Streptophyta</taxon>
        <taxon>Embryophyta</taxon>
        <taxon>Bryophyta</taxon>
        <taxon>Bryophytina</taxon>
        <taxon>Bryopsida</taxon>
        <taxon>Funariidae</taxon>
        <taxon>Funariales</taxon>
        <taxon>Funariaceae</taxon>
        <taxon>Physcomitrium</taxon>
    </lineage>
</organism>
<dbReference type="RefSeq" id="XP_024376004.1">
    <property type="nucleotide sequence ID" value="XM_024520236.2"/>
</dbReference>
<protein>
    <recommendedName>
        <fullName evidence="3">Activator of Hsp90 ATPase AHSA1-like N-terminal domain-containing protein</fullName>
    </recommendedName>
</protein>
<dbReference type="Proteomes" id="UP000006727">
    <property type="component" value="Chromosome 5"/>
</dbReference>
<proteinExistence type="inferred from homology"/>
<dbReference type="KEGG" id="ppp:112282541"/>
<dbReference type="PANTHER" id="PTHR13009">
    <property type="entry name" value="HEAT SHOCK PROTEIN 90 HSP90 CO-CHAPERONE AHA-1"/>
    <property type="match status" value="1"/>
</dbReference>
<dbReference type="Pfam" id="PF09229">
    <property type="entry name" value="Aha1_N"/>
    <property type="match status" value="1"/>
</dbReference>
<name>A0A2K1KIE5_PHYPA</name>
<evidence type="ECO:0000313" key="4">
    <source>
        <dbReference type="EMBL" id="PNR53552.1"/>
    </source>
</evidence>
<feature type="domain" description="Activator of Hsp90 ATPase AHSA1-like N-terminal" evidence="3">
    <location>
        <begin position="73"/>
        <end position="210"/>
    </location>
</feature>
<evidence type="ECO:0000256" key="1">
    <source>
        <dbReference type="ARBA" id="ARBA00006817"/>
    </source>
</evidence>
<dbReference type="PaxDb" id="3218-PP1S41_262V6.1"/>
<reference evidence="4 6" key="1">
    <citation type="journal article" date="2008" name="Science">
        <title>The Physcomitrella genome reveals evolutionary insights into the conquest of land by plants.</title>
        <authorList>
            <person name="Rensing S."/>
            <person name="Lang D."/>
            <person name="Zimmer A."/>
            <person name="Terry A."/>
            <person name="Salamov A."/>
            <person name="Shapiro H."/>
            <person name="Nishiyama T."/>
            <person name="Perroud P.-F."/>
            <person name="Lindquist E."/>
            <person name="Kamisugi Y."/>
            <person name="Tanahashi T."/>
            <person name="Sakakibara K."/>
            <person name="Fujita T."/>
            <person name="Oishi K."/>
            <person name="Shin-I T."/>
            <person name="Kuroki Y."/>
            <person name="Toyoda A."/>
            <person name="Suzuki Y."/>
            <person name="Hashimoto A."/>
            <person name="Yamaguchi K."/>
            <person name="Sugano A."/>
            <person name="Kohara Y."/>
            <person name="Fujiyama A."/>
            <person name="Anterola A."/>
            <person name="Aoki S."/>
            <person name="Ashton N."/>
            <person name="Barbazuk W.B."/>
            <person name="Barker E."/>
            <person name="Bennetzen J."/>
            <person name="Bezanilla M."/>
            <person name="Blankenship R."/>
            <person name="Cho S.H."/>
            <person name="Dutcher S."/>
            <person name="Estelle M."/>
            <person name="Fawcett J.A."/>
            <person name="Gundlach H."/>
            <person name="Hanada K."/>
            <person name="Heyl A."/>
            <person name="Hicks K.A."/>
            <person name="Hugh J."/>
            <person name="Lohr M."/>
            <person name="Mayer K."/>
            <person name="Melkozernov A."/>
            <person name="Murata T."/>
            <person name="Nelson D."/>
            <person name="Pils B."/>
            <person name="Prigge M."/>
            <person name="Reiss B."/>
            <person name="Renner T."/>
            <person name="Rombauts S."/>
            <person name="Rushton P."/>
            <person name="Sanderfoot A."/>
            <person name="Schween G."/>
            <person name="Shiu S.-H."/>
            <person name="Stueber K."/>
            <person name="Theodoulou F.L."/>
            <person name="Tu H."/>
            <person name="Van de Peer Y."/>
            <person name="Verrier P.J."/>
            <person name="Waters E."/>
            <person name="Wood A."/>
            <person name="Yang L."/>
            <person name="Cove D."/>
            <person name="Cuming A."/>
            <person name="Hasebe M."/>
            <person name="Lucas S."/>
            <person name="Mishler D.B."/>
            <person name="Reski R."/>
            <person name="Grigoriev I."/>
            <person name="Quatrano R.S."/>
            <person name="Boore J.L."/>
        </authorList>
    </citation>
    <scope>NUCLEOTIDE SEQUENCE [LARGE SCALE GENOMIC DNA]</scope>
    <source>
        <strain evidence="5 6">cv. Gransden 2004</strain>
    </source>
</reference>
<dbReference type="EnsemblPlants" id="Pp3c5_4250V3.1">
    <property type="protein sequence ID" value="PAC:32955450.CDS.1"/>
    <property type="gene ID" value="Pp3c5_4250"/>
</dbReference>
<dbReference type="GO" id="GO:0001671">
    <property type="term" value="F:ATPase activator activity"/>
    <property type="evidence" value="ECO:0000318"/>
    <property type="project" value="GO_Central"/>
</dbReference>
<dbReference type="GO" id="GO:0005829">
    <property type="term" value="C:cytosol"/>
    <property type="evidence" value="ECO:0000318"/>
    <property type="project" value="GO_Central"/>
</dbReference>
<feature type="region of interest" description="Disordered" evidence="2">
    <location>
        <begin position="34"/>
        <end position="55"/>
    </location>
</feature>
<dbReference type="PANTHER" id="PTHR13009:SF22">
    <property type="entry name" value="LD43819P"/>
    <property type="match status" value="1"/>
</dbReference>
<dbReference type="InterPro" id="IPR015310">
    <property type="entry name" value="AHSA1-like_N"/>
</dbReference>
<evidence type="ECO:0000256" key="2">
    <source>
        <dbReference type="SAM" id="MobiDB-lite"/>
    </source>
</evidence>
<dbReference type="OMA" id="KSLTKWA"/>
<gene>
    <name evidence="5" type="primary">LOC112282541</name>
    <name evidence="4" type="ORF">PHYPA_007227</name>
</gene>
<dbReference type="SUPFAM" id="SSF103111">
    <property type="entry name" value="Activator of Hsp90 ATPase, Aha1"/>
    <property type="match status" value="1"/>
</dbReference>
<dbReference type="Gramene" id="Pp3c5_4250V3.2">
    <property type="protein sequence ID" value="PAC:32955451.CDS.1"/>
    <property type="gene ID" value="Pp3c5_4250"/>
</dbReference>
<dbReference type="EnsemblPlants" id="Pp3c5_4250V3.2">
    <property type="protein sequence ID" value="PAC:32955451.CDS.1"/>
    <property type="gene ID" value="Pp3c5_4250"/>
</dbReference>